<evidence type="ECO:0000313" key="2">
    <source>
        <dbReference type="EMBL" id="UOE42400.1"/>
    </source>
</evidence>
<dbReference type="Proteomes" id="UP000831460">
    <property type="component" value="Chromosome"/>
</dbReference>
<name>A0ABY4C0W5_9FLAO</name>
<organism evidence="2 3">
    <name type="scientific">Chryseobacterium suipulveris</name>
    <dbReference type="NCBI Taxonomy" id="2929800"/>
    <lineage>
        <taxon>Bacteria</taxon>
        <taxon>Pseudomonadati</taxon>
        <taxon>Bacteroidota</taxon>
        <taxon>Flavobacteriia</taxon>
        <taxon>Flavobacteriales</taxon>
        <taxon>Weeksellaceae</taxon>
        <taxon>Chryseobacterium group</taxon>
        <taxon>Chryseobacterium</taxon>
    </lineage>
</organism>
<proteinExistence type="predicted"/>
<keyword evidence="3" id="KW-1185">Reference proteome</keyword>
<dbReference type="EMBL" id="CP094532">
    <property type="protein sequence ID" value="UOE42400.1"/>
    <property type="molecule type" value="Genomic_DNA"/>
</dbReference>
<sequence length="71" mass="7728">MKKFISVLAITVFTIGFAQEAPKKACCAGKDKKECKMDNKKTAKACDMKGHKDCKNSCDAKAKKEDAKKAA</sequence>
<protein>
    <submittedName>
        <fullName evidence="2">Uncharacterized protein</fullName>
    </submittedName>
</protein>
<evidence type="ECO:0000256" key="1">
    <source>
        <dbReference type="SAM" id="MobiDB-lite"/>
    </source>
</evidence>
<evidence type="ECO:0000313" key="3">
    <source>
        <dbReference type="Proteomes" id="UP000831460"/>
    </source>
</evidence>
<gene>
    <name evidence="2" type="ORF">MTP09_07145</name>
</gene>
<reference evidence="2 3" key="1">
    <citation type="submission" date="2022-03" db="EMBL/GenBank/DDBJ databases">
        <title>Chryseobacterium sp. isolated from particulate matters in swine house.</title>
        <authorList>
            <person name="Won M."/>
            <person name="Kim S.-J."/>
            <person name="Kwon S.-W."/>
        </authorList>
    </citation>
    <scope>NUCLEOTIDE SEQUENCE [LARGE SCALE GENOMIC DNA]</scope>
    <source>
        <strain evidence="2 3">SC2-2</strain>
    </source>
</reference>
<dbReference type="RefSeq" id="WP_243551525.1">
    <property type="nucleotide sequence ID" value="NZ_CP094532.1"/>
</dbReference>
<accession>A0ABY4C0W5</accession>
<feature type="region of interest" description="Disordered" evidence="1">
    <location>
        <begin position="50"/>
        <end position="71"/>
    </location>
</feature>